<evidence type="ECO:0000313" key="2">
    <source>
        <dbReference type="Proteomes" id="UP000053268"/>
    </source>
</evidence>
<proteinExistence type="predicted"/>
<dbReference type="Proteomes" id="UP000053268">
    <property type="component" value="Unassembled WGS sequence"/>
</dbReference>
<protein>
    <submittedName>
        <fullName evidence="1">Uncharacterized protein</fullName>
    </submittedName>
</protein>
<dbReference type="AlphaFoldDB" id="A0A194QA77"/>
<gene>
    <name evidence="1" type="ORF">RR46_05109</name>
</gene>
<sequence length="69" mass="8031">MTRRENVKRFFQIKYYKNNKMLNFLFAMPTDGDKKDPPTPPKSPNAMAYFGKAVADWTTGMEKLVPGNW</sequence>
<dbReference type="EMBL" id="KQ459299">
    <property type="protein sequence ID" value="KPJ01900.1"/>
    <property type="molecule type" value="Genomic_DNA"/>
</dbReference>
<reference evidence="1 2" key="1">
    <citation type="journal article" date="2015" name="Nat. Commun.">
        <title>Outbred genome sequencing and CRISPR/Cas9 gene editing in butterflies.</title>
        <authorList>
            <person name="Li X."/>
            <person name="Fan D."/>
            <person name="Zhang W."/>
            <person name="Liu G."/>
            <person name="Zhang L."/>
            <person name="Zhao L."/>
            <person name="Fang X."/>
            <person name="Chen L."/>
            <person name="Dong Y."/>
            <person name="Chen Y."/>
            <person name="Ding Y."/>
            <person name="Zhao R."/>
            <person name="Feng M."/>
            <person name="Zhu Y."/>
            <person name="Feng Y."/>
            <person name="Jiang X."/>
            <person name="Zhu D."/>
            <person name="Xiang H."/>
            <person name="Feng X."/>
            <person name="Li S."/>
            <person name="Wang J."/>
            <person name="Zhang G."/>
            <person name="Kronforst M.R."/>
            <person name="Wang W."/>
        </authorList>
    </citation>
    <scope>NUCLEOTIDE SEQUENCE [LARGE SCALE GENOMIC DNA]</scope>
    <source>
        <strain evidence="1">Ya'a_city_454_Px</strain>
        <tissue evidence="1">Whole body</tissue>
    </source>
</reference>
<organism evidence="1 2">
    <name type="scientific">Papilio xuthus</name>
    <name type="common">Asian swallowtail butterfly</name>
    <dbReference type="NCBI Taxonomy" id="66420"/>
    <lineage>
        <taxon>Eukaryota</taxon>
        <taxon>Metazoa</taxon>
        <taxon>Ecdysozoa</taxon>
        <taxon>Arthropoda</taxon>
        <taxon>Hexapoda</taxon>
        <taxon>Insecta</taxon>
        <taxon>Pterygota</taxon>
        <taxon>Neoptera</taxon>
        <taxon>Endopterygota</taxon>
        <taxon>Lepidoptera</taxon>
        <taxon>Glossata</taxon>
        <taxon>Ditrysia</taxon>
        <taxon>Papilionoidea</taxon>
        <taxon>Papilionidae</taxon>
        <taxon>Papilioninae</taxon>
        <taxon>Papilio</taxon>
    </lineage>
</organism>
<keyword evidence="2" id="KW-1185">Reference proteome</keyword>
<name>A0A194QA77_PAPXU</name>
<evidence type="ECO:0000313" key="1">
    <source>
        <dbReference type="EMBL" id="KPJ01900.1"/>
    </source>
</evidence>
<accession>A0A194QA77</accession>